<keyword evidence="2" id="KW-0732">Signal</keyword>
<evidence type="ECO:0000313" key="3">
    <source>
        <dbReference type="Proteomes" id="UP000694920"/>
    </source>
</evidence>
<feature type="region of interest" description="Disordered" evidence="1">
    <location>
        <begin position="651"/>
        <end position="723"/>
    </location>
</feature>
<dbReference type="GeneID" id="107271798"/>
<feature type="compositionally biased region" description="Basic and acidic residues" evidence="1">
    <location>
        <begin position="602"/>
        <end position="613"/>
    </location>
</feature>
<evidence type="ECO:0000313" key="4">
    <source>
        <dbReference type="RefSeq" id="XP_015603708.1"/>
    </source>
</evidence>
<feature type="compositionally biased region" description="Basic residues" evidence="1">
    <location>
        <begin position="774"/>
        <end position="784"/>
    </location>
</feature>
<feature type="compositionally biased region" description="Basic residues" evidence="1">
    <location>
        <begin position="707"/>
        <end position="723"/>
    </location>
</feature>
<dbReference type="RefSeq" id="XP_015603708.1">
    <property type="nucleotide sequence ID" value="XM_015748222.2"/>
</dbReference>
<protein>
    <submittedName>
        <fullName evidence="4 5">Mediator of RNA polymerase II transcription subunit 12</fullName>
    </submittedName>
</protein>
<evidence type="ECO:0000313" key="5">
    <source>
        <dbReference type="RefSeq" id="XP_015603717.1"/>
    </source>
</evidence>
<proteinExistence type="predicted"/>
<feature type="chain" id="PRO_5044708690" evidence="2">
    <location>
        <begin position="20"/>
        <end position="1369"/>
    </location>
</feature>
<feature type="region of interest" description="Disordered" evidence="1">
    <location>
        <begin position="588"/>
        <end position="616"/>
    </location>
</feature>
<feature type="compositionally biased region" description="Polar residues" evidence="1">
    <location>
        <begin position="678"/>
        <end position="693"/>
    </location>
</feature>
<gene>
    <name evidence="4 5" type="primary">LOC107271798</name>
</gene>
<dbReference type="Proteomes" id="UP000694920">
    <property type="component" value="Unplaced"/>
</dbReference>
<feature type="region of interest" description="Disordered" evidence="1">
    <location>
        <begin position="429"/>
        <end position="478"/>
    </location>
</feature>
<feature type="signal peptide" evidence="2">
    <location>
        <begin position="1"/>
        <end position="19"/>
    </location>
</feature>
<reference evidence="4 5" key="1">
    <citation type="submission" date="2025-04" db="UniProtKB">
        <authorList>
            <consortium name="RefSeq"/>
        </authorList>
    </citation>
    <scope>IDENTIFICATION</scope>
</reference>
<accession>A0AAJ7C8D9</accession>
<dbReference type="RefSeq" id="XP_015603717.1">
    <property type="nucleotide sequence ID" value="XM_015748231.2"/>
</dbReference>
<feature type="compositionally biased region" description="Polar residues" evidence="1">
    <location>
        <begin position="787"/>
        <end position="797"/>
    </location>
</feature>
<evidence type="ECO:0000256" key="2">
    <source>
        <dbReference type="SAM" id="SignalP"/>
    </source>
</evidence>
<feature type="region of interest" description="Disordered" evidence="1">
    <location>
        <begin position="774"/>
        <end position="801"/>
    </location>
</feature>
<feature type="compositionally biased region" description="Low complexity" evidence="1">
    <location>
        <begin position="434"/>
        <end position="476"/>
    </location>
</feature>
<dbReference type="KEGG" id="ccin:107271798"/>
<sequence length="1369" mass="156554">MLLRQILCWTLTVWVSVQAITIPIDRADIKSASTHSSMIANGWRPFTGYDGIRTNSGTSSNNYNERLTHPILGKYQEHMASSEKSRIQYKTNQQHEYSPPSILGSFSVFGHAATKARIKHKDHPIKQILPSETREYTFLVPPPRDVFRFDTEPHRKGILRDNDAFLRQASLISTGPQADIRNAPFFIKPTGFSSSTHSPGFSKLRPIDGFGIQQTLQLPRHSAQPFEPQKVTSNNNKVFLKPPSAEVPASFNVKHKLSENFETFQQTHTPQILNGNAGNFYSQVDHPAPYKTSYERDPAFLVHESHEVSYVTPSSTFGFNFRPSLSYDNISPSNNFDTSSTVPVASTTTPSSTLGKFLQSQAPNTIQAGIGVATATSALGSTYYVSEHQDLTSPPSAWPIQKSKFTTEINEVLPNKNSPIKFRQEPLVSYPTSQQQRQQQHQQQQQQHQQHQQQQYQQQQHQHQHQQQHQQQQLHHQQQRIPELVFLRPDLQQQYQSAGIPVTTVKQQTVEPQYETPESISLKHFNEQQYLIQQQLIQRDRQRLHEQEMQRQQKIQQQQEDELKKRQEELRILENQQKETDFKKIEAERQEHAQEQLQNQKTLEHRQRFEEQQRLIAQQQQQQRQYELSQLVTEENMHHHDNEQINEPINYQHQQKQQQQPVQLQQQQQQQLQKPESSDSNGGSEYTQTQGNNEPEVITREPELKIRTHRPVKPQRGQYRRRRPTTPIYEVQATEASPQLETTFNSLSEVPVQTTIQPDSSTISVKVRSRIRRPLNGGVRRRPRPTSPSEVDTTASANEDDYLKYDHAPQIDLAKKRRPIRPTQPTLAEEVVTERRPAIRKRPGHHVRVHPGEPFEAEVVTEIIKPTKTTYKETTEWENYPTSFEKNPVSPAEEFMTQVYTISSQEAEELSTASILPERQTEVAFPEEHYIRQDASREHLEKLQNIPLEELFDKREENQVNLPTTAASYTTMATTLPVSMTTTTPSTATITTTELQMSTTNVIPSTTRASHRIRPLRFGNATRPRFSVKDYKSRLDYKNRVGQLSTTEATSHSVMQTRQRSSTPKSQETSDSPRETTGRYKYMSRTSYRITSTAKPVRETSEYKQSISTTDRINRFTPKRKLNQNGHLYKSRITSSSSIGNGNRQDGQNEISIRYSTARPENVFSSAIRRRPGVLKNKIENTNEEIQVKKEDATEMTAEETSFYSVATTVPTLIESANEVVSKEESATTSKKIIENVESVTRNEKSPLTSSENGMEIVELPHVIRMNNDNVMSDVEGSRPGDLTSTESTSIIETTTAADLQLEEELFAKASQSVADLTSSASALYDKPGLFKAVSPVTESRVVNPNFKISTDEPTLPIEAFFQELSSKE</sequence>
<name>A0AAJ7C8D9_CEPCN</name>
<feature type="compositionally biased region" description="Polar residues" evidence="1">
    <location>
        <begin position="1042"/>
        <end position="1070"/>
    </location>
</feature>
<feature type="region of interest" description="Disordered" evidence="1">
    <location>
        <begin position="1042"/>
        <end position="1083"/>
    </location>
</feature>
<keyword evidence="3" id="KW-1185">Reference proteome</keyword>
<feature type="compositionally biased region" description="Basic and acidic residues" evidence="1">
    <location>
        <begin position="697"/>
        <end position="706"/>
    </location>
</feature>
<feature type="compositionally biased region" description="Low complexity" evidence="1">
    <location>
        <begin position="652"/>
        <end position="675"/>
    </location>
</feature>
<organism evidence="3 5">
    <name type="scientific">Cephus cinctus</name>
    <name type="common">Wheat stem sawfly</name>
    <dbReference type="NCBI Taxonomy" id="211228"/>
    <lineage>
        <taxon>Eukaryota</taxon>
        <taxon>Metazoa</taxon>
        <taxon>Ecdysozoa</taxon>
        <taxon>Arthropoda</taxon>
        <taxon>Hexapoda</taxon>
        <taxon>Insecta</taxon>
        <taxon>Pterygota</taxon>
        <taxon>Neoptera</taxon>
        <taxon>Endopterygota</taxon>
        <taxon>Hymenoptera</taxon>
        <taxon>Cephoidea</taxon>
        <taxon>Cephidae</taxon>
        <taxon>Cephus</taxon>
    </lineage>
</organism>
<evidence type="ECO:0000256" key="1">
    <source>
        <dbReference type="SAM" id="MobiDB-lite"/>
    </source>
</evidence>